<feature type="domain" description="Agenet" evidence="1">
    <location>
        <begin position="1"/>
        <end position="70"/>
    </location>
</feature>
<sequence length="146" mass="16597">MAFGIGEEVEVCSREDGFLGSYYAATVVAHLENMNMYIVQYKELLKNDESGPLIERVLKNEVRPVPLEMVATDFSYLDKVDAYDNDGWWVGKITGKEGSNYNVYFETTGEEIAYPVSRLRFHLDWCSGKWVSTKKSLVLSSSNSTR</sequence>
<dbReference type="PANTHER" id="PTHR31917:SF148">
    <property type="entry name" value="DUF724 DOMAIN-CONTAINING PROTEIN 2"/>
    <property type="match status" value="1"/>
</dbReference>
<dbReference type="RefSeq" id="XP_015886968.2">
    <property type="nucleotide sequence ID" value="XM_016031482.4"/>
</dbReference>
<evidence type="ECO:0000313" key="3">
    <source>
        <dbReference type="RefSeq" id="XP_015886968.2"/>
    </source>
</evidence>
<accession>A0A6P4A212</accession>
<dbReference type="KEGG" id="zju:125423165"/>
<dbReference type="Proteomes" id="UP001652623">
    <property type="component" value="Chromosome 3"/>
</dbReference>
<dbReference type="Pfam" id="PF05641">
    <property type="entry name" value="Agenet"/>
    <property type="match status" value="1"/>
</dbReference>
<reference evidence="3" key="1">
    <citation type="submission" date="2025-08" db="UniProtKB">
        <authorList>
            <consortium name="RefSeq"/>
        </authorList>
    </citation>
    <scope>IDENTIFICATION</scope>
    <source>
        <tissue evidence="3">Seedling</tissue>
    </source>
</reference>
<dbReference type="InParanoid" id="A0A6P4A212"/>
<dbReference type="SMART" id="SM00743">
    <property type="entry name" value="Agenet"/>
    <property type="match status" value="2"/>
</dbReference>
<proteinExistence type="predicted"/>
<feature type="domain" description="Agenet" evidence="1">
    <location>
        <begin position="72"/>
        <end position="127"/>
    </location>
</feature>
<gene>
    <name evidence="3" type="primary">LOC125423165</name>
</gene>
<protein>
    <submittedName>
        <fullName evidence="3">Protein AGENET DOMAIN (AGD)-CONTAINING P1</fullName>
    </submittedName>
</protein>
<evidence type="ECO:0000259" key="1">
    <source>
        <dbReference type="SMART" id="SM00743"/>
    </source>
</evidence>
<dbReference type="CDD" id="cd20406">
    <property type="entry name" value="Tudor_Agenet_AtDUF_rpt2_4"/>
    <property type="match status" value="1"/>
</dbReference>
<dbReference type="InterPro" id="IPR008395">
    <property type="entry name" value="Agenet-like_dom"/>
</dbReference>
<organism evidence="2 3">
    <name type="scientific">Ziziphus jujuba</name>
    <name type="common">Chinese jujube</name>
    <name type="synonym">Ziziphus sativa</name>
    <dbReference type="NCBI Taxonomy" id="326968"/>
    <lineage>
        <taxon>Eukaryota</taxon>
        <taxon>Viridiplantae</taxon>
        <taxon>Streptophyta</taxon>
        <taxon>Embryophyta</taxon>
        <taxon>Tracheophyta</taxon>
        <taxon>Spermatophyta</taxon>
        <taxon>Magnoliopsida</taxon>
        <taxon>eudicotyledons</taxon>
        <taxon>Gunneridae</taxon>
        <taxon>Pentapetalae</taxon>
        <taxon>rosids</taxon>
        <taxon>fabids</taxon>
        <taxon>Rosales</taxon>
        <taxon>Rhamnaceae</taxon>
        <taxon>Paliureae</taxon>
        <taxon>Ziziphus</taxon>
    </lineage>
</organism>
<dbReference type="GeneID" id="125423165"/>
<dbReference type="InterPro" id="IPR014002">
    <property type="entry name" value="Agenet_dom_plant"/>
</dbReference>
<dbReference type="CDD" id="cd20405">
    <property type="entry name" value="Tudor_Agenet_AtDUF_rpt1_3"/>
    <property type="match status" value="1"/>
</dbReference>
<name>A0A6P4A212_ZIZJJ</name>
<evidence type="ECO:0000313" key="2">
    <source>
        <dbReference type="Proteomes" id="UP001652623"/>
    </source>
</evidence>
<keyword evidence="2" id="KW-1185">Reference proteome</keyword>
<dbReference type="AlphaFoldDB" id="A0A6P4A212"/>
<dbReference type="PANTHER" id="PTHR31917">
    <property type="entry name" value="AGENET DOMAIN-CONTAINING PROTEIN-RELATED"/>
    <property type="match status" value="1"/>
</dbReference>